<dbReference type="InterPro" id="IPR024976">
    <property type="entry name" value="DUF3885"/>
</dbReference>
<evidence type="ECO:0000313" key="3">
    <source>
        <dbReference type="Proteomes" id="UP001197626"/>
    </source>
</evidence>
<dbReference type="Proteomes" id="UP001197626">
    <property type="component" value="Chromosome"/>
</dbReference>
<evidence type="ECO:0000313" key="2">
    <source>
        <dbReference type="EMBL" id="UEX90050.1"/>
    </source>
</evidence>
<keyword evidence="3" id="KW-1185">Reference proteome</keyword>
<organism evidence="2 3">
    <name type="scientific">Staphylococcus ratti</name>
    <dbReference type="NCBI Taxonomy" id="2892440"/>
    <lineage>
        <taxon>Bacteria</taxon>
        <taxon>Bacillati</taxon>
        <taxon>Bacillota</taxon>
        <taxon>Bacilli</taxon>
        <taxon>Bacillales</taxon>
        <taxon>Staphylococcaceae</taxon>
        <taxon>Staphylococcus</taxon>
    </lineage>
</organism>
<proteinExistence type="predicted"/>
<dbReference type="Pfam" id="PF13021">
    <property type="entry name" value="DUF3885"/>
    <property type="match status" value="1"/>
</dbReference>
<name>A0ABY3PCJ7_9STAP</name>
<reference evidence="2 3" key="1">
    <citation type="journal article" date="2022" name="Pathogens">
        <title>Staphylococcus ratti sp. nov. Isolated from a Lab Rat.</title>
        <authorList>
            <person name="Kovarovic V."/>
            <person name="Sedlacek I."/>
            <person name="Petras P."/>
            <person name="Kralova S."/>
            <person name="Maslanova I."/>
            <person name="Svec P."/>
            <person name="Neumann-Schaal M."/>
            <person name="Botka T."/>
            <person name="Gelbicova T."/>
            <person name="Stankova E."/>
            <person name="Doskar J."/>
            <person name="Pantucek R."/>
        </authorList>
    </citation>
    <scope>NUCLEOTIDE SEQUENCE [LARGE SCALE GENOMIC DNA]</scope>
    <source>
        <strain evidence="2 3">CCM 9025</strain>
    </source>
</reference>
<gene>
    <name evidence="2" type="ORF">LN051_11050</name>
</gene>
<accession>A0ABY3PCJ7</accession>
<dbReference type="RefSeq" id="WP_229292550.1">
    <property type="nucleotide sequence ID" value="NZ_CP086654.1"/>
</dbReference>
<evidence type="ECO:0000259" key="1">
    <source>
        <dbReference type="Pfam" id="PF13021"/>
    </source>
</evidence>
<protein>
    <submittedName>
        <fullName evidence="2">DUF3885 domain-containing protein</fullName>
    </submittedName>
</protein>
<dbReference type="EMBL" id="CP086654">
    <property type="protein sequence ID" value="UEX90050.1"/>
    <property type="molecule type" value="Genomic_DNA"/>
</dbReference>
<feature type="domain" description="DUF3885" evidence="1">
    <location>
        <begin position="32"/>
        <end position="193"/>
    </location>
</feature>
<sequence length="201" mass="24059">MNSNINVTKISDLNFFEMDSAFHLDLSEREHPFLEDRDSFNKIYFTKVHNNAIQILEDLFSISDTIDIVFVNYLYGDTYRKTRLKEKFSYFTKDELPRFKKYTNGDGVQCYELAYKNKSLKDINYKKLVRAICNQDFKGLSPSINQGVDYIEVYLINKTKNILYHLYDDRGLWLYFVNKELYLRYFQKYSDLAFDISDESD</sequence>